<keyword evidence="4" id="KW-0456">Lyase</keyword>
<evidence type="ECO:0000256" key="5">
    <source>
        <dbReference type="SAM" id="MobiDB-lite"/>
    </source>
</evidence>
<comment type="caution">
    <text evidence="6">The sequence shown here is derived from an EMBL/GenBank/DDBJ whole genome shotgun (WGS) entry which is preliminary data.</text>
</comment>
<feature type="region of interest" description="Disordered" evidence="5">
    <location>
        <begin position="1"/>
        <end position="55"/>
    </location>
</feature>
<evidence type="ECO:0000313" key="6">
    <source>
        <dbReference type="EMBL" id="OYR59399.1"/>
    </source>
</evidence>
<dbReference type="Proteomes" id="UP000216308">
    <property type="component" value="Unassembled WGS sequence"/>
</dbReference>
<evidence type="ECO:0000256" key="3">
    <source>
        <dbReference type="ARBA" id="ARBA00022833"/>
    </source>
</evidence>
<dbReference type="AlphaFoldDB" id="A0A256IS50"/>
<dbReference type="GO" id="GO:0046872">
    <property type="term" value="F:metal ion binding"/>
    <property type="evidence" value="ECO:0007669"/>
    <property type="project" value="UniProtKB-KW"/>
</dbReference>
<evidence type="ECO:0000256" key="4">
    <source>
        <dbReference type="ARBA" id="ARBA00023239"/>
    </source>
</evidence>
<proteinExistence type="predicted"/>
<dbReference type="PANTHER" id="PTHR12589">
    <property type="entry name" value="PYRUVOYL TETRAHYDROBIOPTERIN SYNTHASE"/>
    <property type="match status" value="1"/>
</dbReference>
<comment type="cofactor">
    <cofactor evidence="1">
        <name>Zn(2+)</name>
        <dbReference type="ChEBI" id="CHEBI:29105"/>
    </cofactor>
</comment>
<accession>A0A256IS50</accession>
<organism evidence="6 7">
    <name type="scientific">Halorubrum halodurans</name>
    <dbReference type="NCBI Taxonomy" id="1383851"/>
    <lineage>
        <taxon>Archaea</taxon>
        <taxon>Methanobacteriati</taxon>
        <taxon>Methanobacteriota</taxon>
        <taxon>Stenosarchaea group</taxon>
        <taxon>Halobacteria</taxon>
        <taxon>Halobacteriales</taxon>
        <taxon>Haloferacaceae</taxon>
        <taxon>Halorubrum</taxon>
    </lineage>
</organism>
<protein>
    <recommendedName>
        <fullName evidence="8">6-pyruvoyl tetrahydropterin synthase</fullName>
    </recommendedName>
</protein>
<gene>
    <name evidence="6" type="ORF">DJ70_00530</name>
</gene>
<dbReference type="Gene3D" id="3.30.479.10">
    <property type="entry name" value="6-pyruvoyl tetrahydropterin synthase/QueD"/>
    <property type="match status" value="1"/>
</dbReference>
<dbReference type="InterPro" id="IPR007115">
    <property type="entry name" value="6-PTP_synth/QueD"/>
</dbReference>
<dbReference type="GO" id="GO:0016829">
    <property type="term" value="F:lyase activity"/>
    <property type="evidence" value="ECO:0007669"/>
    <property type="project" value="UniProtKB-KW"/>
</dbReference>
<keyword evidence="2" id="KW-0479">Metal-binding</keyword>
<dbReference type="EMBL" id="NHPJ01000004">
    <property type="protein sequence ID" value="OYR59399.1"/>
    <property type="molecule type" value="Genomic_DNA"/>
</dbReference>
<reference evidence="6 7" key="1">
    <citation type="journal article" date="2014" name="Front. Microbiol.">
        <title>Population and genomic analysis of the genus Halorubrum.</title>
        <authorList>
            <person name="Fullmer M.S."/>
            <person name="Soucy S.M."/>
            <person name="Swithers K.S."/>
            <person name="Makkay A.M."/>
            <person name="Wheeler R."/>
            <person name="Ventosa A."/>
            <person name="Gogarten J.P."/>
            <person name="Papke R.T."/>
        </authorList>
    </citation>
    <scope>NUCLEOTIDE SEQUENCE [LARGE SCALE GENOMIC DNA]</scope>
    <source>
        <strain evidence="6 7">Cb34</strain>
    </source>
</reference>
<keyword evidence="7" id="KW-1185">Reference proteome</keyword>
<name>A0A256IS50_9EURY</name>
<dbReference type="SUPFAM" id="SSF55620">
    <property type="entry name" value="Tetrahydrobiopterin biosynthesis enzymes-like"/>
    <property type="match status" value="1"/>
</dbReference>
<evidence type="ECO:0000313" key="7">
    <source>
        <dbReference type="Proteomes" id="UP000216308"/>
    </source>
</evidence>
<sequence length="188" mass="20712">MRRGPPSPSSRGAPDPVGCRRTRATEADAARDAVSGGRRSRRRRGGSRGGHAFDRSVRGEPVYTVRVSRRFIAQHFLTVPDPGPEGELHSHRFEVDVAVAGPELNEHDYLVDIDELAGRVDELVDEYADATLNDRPRFEGYNPSVERFARVFCERLLEGIGTDGIETATVTMWEDEAAAASYETAVGE</sequence>
<dbReference type="InterPro" id="IPR038418">
    <property type="entry name" value="6-PTP_synth/QueD_sf"/>
</dbReference>
<dbReference type="PANTHER" id="PTHR12589:SF7">
    <property type="entry name" value="6-PYRUVOYL TETRAHYDROBIOPTERIN SYNTHASE"/>
    <property type="match status" value="1"/>
</dbReference>
<keyword evidence="3" id="KW-0862">Zinc</keyword>
<evidence type="ECO:0000256" key="1">
    <source>
        <dbReference type="ARBA" id="ARBA00001947"/>
    </source>
</evidence>
<dbReference type="Pfam" id="PF01242">
    <property type="entry name" value="PTPS"/>
    <property type="match status" value="1"/>
</dbReference>
<evidence type="ECO:0000256" key="2">
    <source>
        <dbReference type="ARBA" id="ARBA00022723"/>
    </source>
</evidence>
<evidence type="ECO:0008006" key="8">
    <source>
        <dbReference type="Google" id="ProtNLM"/>
    </source>
</evidence>